<dbReference type="RefSeq" id="WP_157525284.1">
    <property type="nucleotide sequence ID" value="NZ_CP066775.1"/>
</dbReference>
<evidence type="ECO:0000313" key="5">
    <source>
        <dbReference type="Proteomes" id="UP000429232"/>
    </source>
</evidence>
<sequence>MKDIAKRFAQNPILRPADLKPSAGDMQIICLLNPGVFTFKGKTWLIVRVAENTAAKEGFVLVPVINDAGQIEILEIPDNHPELISTDARVLRYQGLDYLTTLSHLRLLSSDDGVHFKEDPEYPPLFGSGMLETFGIEDCRVTQIGETYYLTYTAVSANGVTVGLRTTTDWKTFDKKGVIFPPHNKDCAIFEEKVNGLYYALHRPSSVDLGGNFIWIADSPDGVHWGNHKCIVKTRAGHWDSARVGAGAAPIKTEYGWLEIYHGATPEHQYCLGAVLLDLKDPSKVIARSNEPLMIPTEQYETSGFFGNVVFTNGHVVNGDDITLYYGAADEFVCGAHFSIKEIVVTLYDHQSVCLIG</sequence>
<dbReference type="AlphaFoldDB" id="A0A6I4HZH4"/>
<dbReference type="SUPFAM" id="SSF75005">
    <property type="entry name" value="Arabinanase/levansucrase/invertase"/>
    <property type="match status" value="1"/>
</dbReference>
<dbReference type="PANTHER" id="PTHR34106:SF5">
    <property type="entry name" value="GLYCOSIDASE"/>
    <property type="match status" value="1"/>
</dbReference>
<name>A0A6I4HZH4_9SPHI</name>
<protein>
    <submittedName>
        <fullName evidence="4">Glycoside hydrolase family 130 protein</fullName>
    </submittedName>
</protein>
<evidence type="ECO:0000256" key="3">
    <source>
        <dbReference type="ARBA" id="ARBA00024356"/>
    </source>
</evidence>
<accession>A0A6I4HZH4</accession>
<dbReference type="PANTHER" id="PTHR34106">
    <property type="entry name" value="GLYCOSIDASE"/>
    <property type="match status" value="1"/>
</dbReference>
<dbReference type="EMBL" id="CP066775">
    <property type="protein sequence ID" value="QQL48622.1"/>
    <property type="molecule type" value="Genomic_DNA"/>
</dbReference>
<dbReference type="InterPro" id="IPR007184">
    <property type="entry name" value="Mannoside_phosphorylase"/>
</dbReference>
<proteinExistence type="inferred from homology"/>
<keyword evidence="1" id="KW-0328">Glycosyltransferase</keyword>
<dbReference type="Pfam" id="PF04041">
    <property type="entry name" value="Glyco_hydro_130"/>
    <property type="match status" value="1"/>
</dbReference>
<dbReference type="GO" id="GO:0016757">
    <property type="term" value="F:glycosyltransferase activity"/>
    <property type="evidence" value="ECO:0007669"/>
    <property type="project" value="UniProtKB-KW"/>
</dbReference>
<dbReference type="Gene3D" id="2.115.10.20">
    <property type="entry name" value="Glycosyl hydrolase domain, family 43"/>
    <property type="match status" value="1"/>
</dbReference>
<reference evidence="4 5" key="1">
    <citation type="submission" date="2020-12" db="EMBL/GenBank/DDBJ databases">
        <title>HMF7856_wgs.fasta genome submission.</title>
        <authorList>
            <person name="Kang H."/>
            <person name="Kim H."/>
            <person name="Joh K."/>
        </authorList>
    </citation>
    <scope>NUCLEOTIDE SEQUENCE [LARGE SCALE GENOMIC DNA]</scope>
    <source>
        <strain evidence="4 5">HMF7856</strain>
    </source>
</reference>
<dbReference type="PIRSF" id="PIRSF016202">
    <property type="entry name" value="PH1107"/>
    <property type="match status" value="1"/>
</dbReference>
<evidence type="ECO:0000256" key="2">
    <source>
        <dbReference type="ARBA" id="ARBA00022679"/>
    </source>
</evidence>
<evidence type="ECO:0000256" key="1">
    <source>
        <dbReference type="ARBA" id="ARBA00022676"/>
    </source>
</evidence>
<keyword evidence="5" id="KW-1185">Reference proteome</keyword>
<dbReference type="KEGG" id="mgik:GO620_010545"/>
<dbReference type="InterPro" id="IPR023296">
    <property type="entry name" value="Glyco_hydro_beta-prop_sf"/>
</dbReference>
<dbReference type="Proteomes" id="UP000429232">
    <property type="component" value="Chromosome"/>
</dbReference>
<gene>
    <name evidence="4" type="ORF">GO620_010545</name>
</gene>
<keyword evidence="2" id="KW-0808">Transferase</keyword>
<keyword evidence="4" id="KW-0378">Hydrolase</keyword>
<evidence type="ECO:0000313" key="4">
    <source>
        <dbReference type="EMBL" id="QQL48622.1"/>
    </source>
</evidence>
<comment type="similarity">
    <text evidence="3">Belongs to the glycosyl hydrolase 130 family.</text>
</comment>
<dbReference type="CDD" id="cd18612">
    <property type="entry name" value="GH130_Lin0857-like"/>
    <property type="match status" value="1"/>
</dbReference>
<organism evidence="4 5">
    <name type="scientific">Mucilaginibacter ginkgonis</name>
    <dbReference type="NCBI Taxonomy" id="2682091"/>
    <lineage>
        <taxon>Bacteria</taxon>
        <taxon>Pseudomonadati</taxon>
        <taxon>Bacteroidota</taxon>
        <taxon>Sphingobacteriia</taxon>
        <taxon>Sphingobacteriales</taxon>
        <taxon>Sphingobacteriaceae</taxon>
        <taxon>Mucilaginibacter</taxon>
    </lineage>
</organism>
<dbReference type="GO" id="GO:0016787">
    <property type="term" value="F:hydrolase activity"/>
    <property type="evidence" value="ECO:0007669"/>
    <property type="project" value="UniProtKB-KW"/>
</dbReference>